<evidence type="ECO:0000313" key="8">
    <source>
        <dbReference type="EMBL" id="SKB01833.1"/>
    </source>
</evidence>
<dbReference type="Pfam" id="PF22022">
    <property type="entry name" value="Phage_int_M"/>
    <property type="match status" value="1"/>
</dbReference>
<keyword evidence="3 5" id="KW-0238">DNA-binding</keyword>
<evidence type="ECO:0000256" key="4">
    <source>
        <dbReference type="ARBA" id="ARBA00023172"/>
    </source>
</evidence>
<dbReference type="PROSITE" id="PS51900">
    <property type="entry name" value="CB"/>
    <property type="match status" value="1"/>
</dbReference>
<dbReference type="CDD" id="cd00801">
    <property type="entry name" value="INT_P4_C"/>
    <property type="match status" value="1"/>
</dbReference>
<dbReference type="PANTHER" id="PTHR30629:SF2">
    <property type="entry name" value="PROPHAGE INTEGRASE INTS-RELATED"/>
    <property type="match status" value="1"/>
</dbReference>
<dbReference type="GO" id="GO:0015074">
    <property type="term" value="P:DNA integration"/>
    <property type="evidence" value="ECO:0007669"/>
    <property type="project" value="UniProtKB-KW"/>
</dbReference>
<comment type="similarity">
    <text evidence="1">Belongs to the 'phage' integrase family.</text>
</comment>
<proteinExistence type="inferred from homology"/>
<organism evidence="8 9">
    <name type="scientific">Prosthecobacter debontii</name>
    <dbReference type="NCBI Taxonomy" id="48467"/>
    <lineage>
        <taxon>Bacteria</taxon>
        <taxon>Pseudomonadati</taxon>
        <taxon>Verrucomicrobiota</taxon>
        <taxon>Verrucomicrobiia</taxon>
        <taxon>Verrucomicrobiales</taxon>
        <taxon>Verrucomicrobiaceae</taxon>
        <taxon>Prosthecobacter</taxon>
    </lineage>
</organism>
<dbReference type="PANTHER" id="PTHR30629">
    <property type="entry name" value="PROPHAGE INTEGRASE"/>
    <property type="match status" value="1"/>
</dbReference>
<dbReference type="InterPro" id="IPR038488">
    <property type="entry name" value="Integrase_DNA-bd_sf"/>
</dbReference>
<dbReference type="Gene3D" id="3.30.160.390">
    <property type="entry name" value="Integrase, DNA-binding domain"/>
    <property type="match status" value="1"/>
</dbReference>
<dbReference type="InterPro" id="IPR010998">
    <property type="entry name" value="Integrase_recombinase_N"/>
</dbReference>
<evidence type="ECO:0000256" key="2">
    <source>
        <dbReference type="ARBA" id="ARBA00022908"/>
    </source>
</evidence>
<keyword evidence="2" id="KW-0229">DNA integration</keyword>
<gene>
    <name evidence="8" type="ORF">SAMN02745166_03476</name>
</gene>
<keyword evidence="4" id="KW-0233">DNA recombination</keyword>
<dbReference type="AlphaFoldDB" id="A0A1T4YJI4"/>
<dbReference type="InterPro" id="IPR053876">
    <property type="entry name" value="Phage_int_M"/>
</dbReference>
<dbReference type="GO" id="GO:0003677">
    <property type="term" value="F:DNA binding"/>
    <property type="evidence" value="ECO:0007669"/>
    <property type="project" value="UniProtKB-UniRule"/>
</dbReference>
<accession>A0A1T4YJI4</accession>
<reference evidence="9" key="1">
    <citation type="submission" date="2017-02" db="EMBL/GenBank/DDBJ databases">
        <authorList>
            <person name="Varghese N."/>
            <person name="Submissions S."/>
        </authorList>
    </citation>
    <scope>NUCLEOTIDE SEQUENCE [LARGE SCALE GENOMIC DNA]</scope>
    <source>
        <strain evidence="9">ATCC 700200</strain>
    </source>
</reference>
<dbReference type="InterPro" id="IPR025166">
    <property type="entry name" value="Integrase_DNA_bind_dom"/>
</dbReference>
<dbReference type="EMBL" id="FUYE01000012">
    <property type="protein sequence ID" value="SKB01833.1"/>
    <property type="molecule type" value="Genomic_DNA"/>
</dbReference>
<dbReference type="Gene3D" id="1.10.150.130">
    <property type="match status" value="1"/>
</dbReference>
<dbReference type="InterPro" id="IPR013762">
    <property type="entry name" value="Integrase-like_cat_sf"/>
</dbReference>
<dbReference type="InterPro" id="IPR002104">
    <property type="entry name" value="Integrase_catalytic"/>
</dbReference>
<dbReference type="GO" id="GO:0006310">
    <property type="term" value="P:DNA recombination"/>
    <property type="evidence" value="ECO:0007669"/>
    <property type="project" value="UniProtKB-KW"/>
</dbReference>
<protein>
    <submittedName>
        <fullName evidence="8">Integrase</fullName>
    </submittedName>
</protein>
<evidence type="ECO:0000256" key="5">
    <source>
        <dbReference type="PROSITE-ProRule" id="PRU01248"/>
    </source>
</evidence>
<feature type="domain" description="Tyr recombinase" evidence="6">
    <location>
        <begin position="206"/>
        <end position="385"/>
    </location>
</feature>
<keyword evidence="9" id="KW-1185">Reference proteome</keyword>
<dbReference type="PROSITE" id="PS51898">
    <property type="entry name" value="TYR_RECOMBINASE"/>
    <property type="match status" value="1"/>
</dbReference>
<dbReference type="InterPro" id="IPR050808">
    <property type="entry name" value="Phage_Integrase"/>
</dbReference>
<dbReference type="InterPro" id="IPR011010">
    <property type="entry name" value="DNA_brk_join_enz"/>
</dbReference>
<dbReference type="RefSeq" id="WP_078814667.1">
    <property type="nucleotide sequence ID" value="NZ_FUYE01000012.1"/>
</dbReference>
<dbReference type="Gene3D" id="1.10.443.10">
    <property type="entry name" value="Intergrase catalytic core"/>
    <property type="match status" value="1"/>
</dbReference>
<evidence type="ECO:0000256" key="1">
    <source>
        <dbReference type="ARBA" id="ARBA00008857"/>
    </source>
</evidence>
<dbReference type="SUPFAM" id="SSF56349">
    <property type="entry name" value="DNA breaking-rejoining enzymes"/>
    <property type="match status" value="1"/>
</dbReference>
<dbReference type="Proteomes" id="UP000190774">
    <property type="component" value="Unassembled WGS sequence"/>
</dbReference>
<evidence type="ECO:0000259" key="6">
    <source>
        <dbReference type="PROSITE" id="PS51898"/>
    </source>
</evidence>
<dbReference type="InterPro" id="IPR044068">
    <property type="entry name" value="CB"/>
</dbReference>
<feature type="domain" description="Core-binding (CB)" evidence="7">
    <location>
        <begin position="102"/>
        <end position="183"/>
    </location>
</feature>
<sequence length="400" mass="46115">MALTEKEIQAAQPRSKAYKLYDGNGLLLRIKPNGSKIWEFKYRAFKDGKKVEKMLSLGVWGEVSLKEARAKSAEAKKVVAESKDPGALKKQQKILARVNSDNSFEAVARDWHKLNIAKWTPRHAVKLLRRLELHIFPWIGTKPVADITALEVVDLLRRLEKDEKTETTHKLLQDCRAVFQHAFLHQKIQFNPLSDMRGLLKPHLTTNHPTLSANQIPDFLIRLEAVQTTQLNRIAVKLLMHTFVRQGELRKAKWASVDWKQAEWRIPPENMKMKQEHVVPLSTQALGILSDLQKVSGDSLYLFPSQNRQKNPFMSENTINKVIHEMGYKGQLVGHGFRAMASTILNENGFAPDVIERQLAHAPRNKVRAAYNRAQYLEERRKLMQWWSDYLERAWRKGAA</sequence>
<evidence type="ECO:0000256" key="3">
    <source>
        <dbReference type="ARBA" id="ARBA00023125"/>
    </source>
</evidence>
<evidence type="ECO:0000259" key="7">
    <source>
        <dbReference type="PROSITE" id="PS51900"/>
    </source>
</evidence>
<evidence type="ECO:0000313" key="9">
    <source>
        <dbReference type="Proteomes" id="UP000190774"/>
    </source>
</evidence>
<dbReference type="Pfam" id="PF00589">
    <property type="entry name" value="Phage_integrase"/>
    <property type="match status" value="1"/>
</dbReference>
<name>A0A1T4YJI4_9BACT</name>
<dbReference type="Pfam" id="PF13356">
    <property type="entry name" value="Arm-DNA-bind_3"/>
    <property type="match status" value="1"/>
</dbReference>
<dbReference type="OrthoDB" id="9795573at2"/>